<dbReference type="Pfam" id="PF00679">
    <property type="entry name" value="EFG_C"/>
    <property type="match status" value="1"/>
</dbReference>
<reference evidence="11" key="1">
    <citation type="submission" date="2021-03" db="EMBL/GenBank/DDBJ databases">
        <authorList>
            <person name="Jaffe A."/>
        </authorList>
    </citation>
    <scope>NUCLEOTIDE SEQUENCE</scope>
    <source>
        <strain evidence="11">RIFCSPLOWO2_01_FULL_AR10_48_17</strain>
    </source>
</reference>
<dbReference type="InterPro" id="IPR009000">
    <property type="entry name" value="Transl_B-barrel_sf"/>
</dbReference>
<dbReference type="GO" id="GO:0003924">
    <property type="term" value="F:GTPase activity"/>
    <property type="evidence" value="ECO:0007669"/>
    <property type="project" value="InterPro"/>
</dbReference>
<dbReference type="SUPFAM" id="SSF52540">
    <property type="entry name" value="P-loop containing nucleoside triphosphate hydrolases"/>
    <property type="match status" value="1"/>
</dbReference>
<protein>
    <recommendedName>
        <fullName evidence="3">Elongation factor 2</fullName>
    </recommendedName>
</protein>
<evidence type="ECO:0000256" key="5">
    <source>
        <dbReference type="ARBA" id="ARBA00022741"/>
    </source>
</evidence>
<evidence type="ECO:0000259" key="10">
    <source>
        <dbReference type="PROSITE" id="PS51722"/>
    </source>
</evidence>
<dbReference type="InterPro" id="IPR031157">
    <property type="entry name" value="G_TR_CS"/>
</dbReference>
<dbReference type="InterPro" id="IPR000640">
    <property type="entry name" value="EFG_V-like"/>
</dbReference>
<dbReference type="NCBIfam" id="TIGR00490">
    <property type="entry name" value="aEF-2"/>
    <property type="match status" value="1"/>
</dbReference>
<dbReference type="InterPro" id="IPR035649">
    <property type="entry name" value="EFG_V"/>
</dbReference>
<evidence type="ECO:0000256" key="1">
    <source>
        <dbReference type="ARBA" id="ARBA00004496"/>
    </source>
</evidence>
<dbReference type="PRINTS" id="PR00315">
    <property type="entry name" value="ELONGATNFCT"/>
</dbReference>
<dbReference type="Pfam" id="PF00009">
    <property type="entry name" value="GTP_EFTU"/>
    <property type="match status" value="1"/>
</dbReference>
<keyword evidence="4" id="KW-0963">Cytoplasm</keyword>
<dbReference type="Gene3D" id="3.30.70.240">
    <property type="match status" value="1"/>
</dbReference>
<keyword evidence="7" id="KW-0648">Protein biosynthesis</keyword>
<dbReference type="SMART" id="SM00838">
    <property type="entry name" value="EFG_C"/>
    <property type="match status" value="1"/>
</dbReference>
<dbReference type="Pfam" id="PF14492">
    <property type="entry name" value="EFG_III"/>
    <property type="match status" value="1"/>
</dbReference>
<dbReference type="FunFam" id="3.30.70.870:FF:000002">
    <property type="entry name" value="Translation elongation factor 2"/>
    <property type="match status" value="1"/>
</dbReference>
<evidence type="ECO:0000256" key="4">
    <source>
        <dbReference type="ARBA" id="ARBA00022490"/>
    </source>
</evidence>
<dbReference type="InterPro" id="IPR020568">
    <property type="entry name" value="Ribosomal_Su5_D2-typ_SF"/>
</dbReference>
<dbReference type="EMBL" id="JAGVWC010000012">
    <property type="protein sequence ID" value="MBS3062063.1"/>
    <property type="molecule type" value="Genomic_DNA"/>
</dbReference>
<sequence>MGRREEMVALAEKLMQSKDNIRNIGTVAHIDHGKTTLSDSLIAAAGLISHEAAGNAQVMDYEDQEQERGITINAANISLVFNFEGTQTLVNLIDTPGHVDFTGEVIRAMRAVDGVIVVVDAVEGIMPQTETVIRQALREYVQPVLFINKVDRLIKELQVTEEDMQKRFAKIITAVNTLIVKNAPDQFKKDWQVDAVKGTVAFGSAKRKWAVSVPYMQKSNIKFKQVYDHLKNDQEGELAKISPVHEVTLQMVKNFLPSPKKAQAYRIRRIWAGDQELPIYKSMTTCDEKGDIAMMITDVSVDQHAGDIATGRIYSGTVEPGMTVKLVGMQKDARVQKVGLFMGNEFINVSHAGPGNIAALVGIKDVYAGETVSTAADMKEFESFMSSVEPVITVSVEAKKTQDLPKLITAIRQLTKEDPNLRASINQETGEHLLSGMGELHLDVNRYRIENNYKVPVQMGNPIVVYKETMTKKSPTLEGKTPNRHNRFLMHVEPLSKDFLEKLIDTKIDGKIRDKDRAIVDKLIEIGLDRDEAKKTWAVHNNSLLVDATRGISSLFEIKELVIQGFNDALDAGPLAKEKVFGLKVVLEDATLHEDSIHRGPAQMLPAMVRTIYAGVLAGNPVLYEPKQLLTITVPQDQMGSTTKELSARRTQIQEMRTEGDATVIISKAPVKELIGFAAAIRGATQGRAIWTAEYAGYEQLPTELQKPTITEIRKRKGMDPEVKAFTFFLD</sequence>
<evidence type="ECO:0000256" key="6">
    <source>
        <dbReference type="ARBA" id="ARBA00022768"/>
    </source>
</evidence>
<comment type="subcellular location">
    <subcellularLocation>
        <location evidence="1">Cytoplasm</location>
    </subcellularLocation>
</comment>
<keyword evidence="8" id="KW-0342">GTP-binding</keyword>
<reference evidence="11" key="2">
    <citation type="submission" date="2021-05" db="EMBL/GenBank/DDBJ databases">
        <title>Protein family content uncovers lineage relationships and bacterial pathway maintenance mechanisms in DPANN archaea.</title>
        <authorList>
            <person name="Castelle C.J."/>
            <person name="Meheust R."/>
            <person name="Jaffe A.L."/>
            <person name="Seitz K."/>
            <person name="Gong X."/>
            <person name="Baker B.J."/>
            <person name="Banfield J.F."/>
        </authorList>
    </citation>
    <scope>NUCLEOTIDE SEQUENCE</scope>
    <source>
        <strain evidence="11">RIFCSPLOWO2_01_FULL_AR10_48_17</strain>
    </source>
</reference>
<evidence type="ECO:0000256" key="9">
    <source>
        <dbReference type="ARBA" id="ARBA00024731"/>
    </source>
</evidence>
<dbReference type="GO" id="GO:0005525">
    <property type="term" value="F:GTP binding"/>
    <property type="evidence" value="ECO:0007669"/>
    <property type="project" value="UniProtKB-KW"/>
</dbReference>
<name>A0A8T4L401_9ARCH</name>
<dbReference type="InterPro" id="IPR014721">
    <property type="entry name" value="Ribsml_uS5_D2-typ_fold_subgr"/>
</dbReference>
<feature type="domain" description="Tr-type G" evidence="10">
    <location>
        <begin position="19"/>
        <end position="260"/>
    </location>
</feature>
<dbReference type="InterPro" id="IPR000795">
    <property type="entry name" value="T_Tr_GTP-bd_dom"/>
</dbReference>
<dbReference type="CDD" id="cd16268">
    <property type="entry name" value="EF2_II"/>
    <property type="match status" value="1"/>
</dbReference>
<proteinExistence type="inferred from homology"/>
<comment type="function">
    <text evidence="9">Catalyzes the GTP-dependent ribosomal translocation step during translation elongation. During this step, the ribosome changes from the pre-translocational (PRE) to the post-translocational (POST) state as the newly formed A-site-bound peptidyl-tRNA and P-site-bound deacylated tRNA move to the P and E sites, respectively. Catalyzes the coordinated movement of the two tRNA molecules, the mRNA and conformational changes in the ribosome.</text>
</comment>
<evidence type="ECO:0000313" key="12">
    <source>
        <dbReference type="Proteomes" id="UP000675968"/>
    </source>
</evidence>
<comment type="caution">
    <text evidence="11">The sequence shown here is derived from an EMBL/GenBank/DDBJ whole genome shotgun (WGS) entry which is preliminary data.</text>
</comment>
<dbReference type="InterPro" id="IPR041095">
    <property type="entry name" value="EFG_II"/>
</dbReference>
<dbReference type="NCBIfam" id="TIGR00231">
    <property type="entry name" value="small_GTP"/>
    <property type="match status" value="1"/>
</dbReference>
<dbReference type="Gene3D" id="3.30.70.870">
    <property type="entry name" value="Elongation Factor G (Translational Gtpase), domain 3"/>
    <property type="match status" value="1"/>
</dbReference>
<dbReference type="InterPro" id="IPR004543">
    <property type="entry name" value="Transl_elong_EFG/EF2_arc"/>
</dbReference>
<dbReference type="SUPFAM" id="SSF54211">
    <property type="entry name" value="Ribosomal protein S5 domain 2-like"/>
    <property type="match status" value="1"/>
</dbReference>
<dbReference type="InterPro" id="IPR005225">
    <property type="entry name" value="Small_GTP-bd"/>
</dbReference>
<keyword evidence="6 11" id="KW-0251">Elongation factor</keyword>
<dbReference type="CDD" id="cd03713">
    <property type="entry name" value="EFG_mtEFG_C"/>
    <property type="match status" value="1"/>
</dbReference>
<dbReference type="GO" id="GO:0005829">
    <property type="term" value="C:cytosol"/>
    <property type="evidence" value="ECO:0007669"/>
    <property type="project" value="TreeGrafter"/>
</dbReference>
<dbReference type="Gene3D" id="3.30.230.10">
    <property type="match status" value="1"/>
</dbReference>
<dbReference type="PANTHER" id="PTHR42908:SF3">
    <property type="entry name" value="ELONGATION FACTOR-LIKE GTPASE 1"/>
    <property type="match status" value="1"/>
</dbReference>
<dbReference type="PROSITE" id="PS51722">
    <property type="entry name" value="G_TR_2"/>
    <property type="match status" value="1"/>
</dbReference>
<dbReference type="InterPro" id="IPR053905">
    <property type="entry name" value="EF-G-like_DII"/>
</dbReference>
<evidence type="ECO:0000256" key="7">
    <source>
        <dbReference type="ARBA" id="ARBA00022917"/>
    </source>
</evidence>
<accession>A0A8T4L401</accession>
<evidence type="ECO:0000256" key="3">
    <source>
        <dbReference type="ARBA" id="ARBA00017891"/>
    </source>
</evidence>
<dbReference type="Pfam" id="PF03764">
    <property type="entry name" value="EFG_IV"/>
    <property type="match status" value="1"/>
</dbReference>
<dbReference type="CDD" id="cd16262">
    <property type="entry name" value="EFG_III"/>
    <property type="match status" value="1"/>
</dbReference>
<dbReference type="Gene3D" id="2.40.30.10">
    <property type="entry name" value="Translation factors"/>
    <property type="match status" value="1"/>
</dbReference>
<dbReference type="PANTHER" id="PTHR42908">
    <property type="entry name" value="TRANSLATION ELONGATION FACTOR-RELATED"/>
    <property type="match status" value="1"/>
</dbReference>
<dbReference type="InterPro" id="IPR005517">
    <property type="entry name" value="Transl_elong_EFG/EF2_IV"/>
</dbReference>
<dbReference type="Pfam" id="PF22042">
    <property type="entry name" value="EF-G_D2"/>
    <property type="match status" value="1"/>
</dbReference>
<dbReference type="Proteomes" id="UP000675968">
    <property type="component" value="Unassembled WGS sequence"/>
</dbReference>
<keyword evidence="5" id="KW-0547">Nucleotide-binding</keyword>
<dbReference type="GO" id="GO:1990904">
    <property type="term" value="C:ribonucleoprotein complex"/>
    <property type="evidence" value="ECO:0007669"/>
    <property type="project" value="TreeGrafter"/>
</dbReference>
<gene>
    <name evidence="11" type="ORF">J4215_05770</name>
</gene>
<dbReference type="GO" id="GO:0003746">
    <property type="term" value="F:translation elongation factor activity"/>
    <property type="evidence" value="ECO:0007669"/>
    <property type="project" value="UniProtKB-KW"/>
</dbReference>
<dbReference type="SMART" id="SM00889">
    <property type="entry name" value="EFG_IV"/>
    <property type="match status" value="1"/>
</dbReference>
<evidence type="ECO:0000313" key="11">
    <source>
        <dbReference type="EMBL" id="MBS3062063.1"/>
    </source>
</evidence>
<dbReference type="InterPro" id="IPR009022">
    <property type="entry name" value="EFG_III"/>
</dbReference>
<dbReference type="CDD" id="cd01681">
    <property type="entry name" value="aeEF2_snRNP_like_IV"/>
    <property type="match status" value="1"/>
</dbReference>
<dbReference type="InterPro" id="IPR035647">
    <property type="entry name" value="EFG_III/V"/>
</dbReference>
<organism evidence="11 12">
    <name type="scientific">Candidatus Iainarchaeum sp</name>
    <dbReference type="NCBI Taxonomy" id="3101447"/>
    <lineage>
        <taxon>Archaea</taxon>
        <taxon>Candidatus Iainarchaeota</taxon>
        <taxon>Candidatus Iainarchaeia</taxon>
        <taxon>Candidatus Iainarchaeales</taxon>
        <taxon>Candidatus Iainarchaeaceae</taxon>
        <taxon>Candidatus Iainarchaeum</taxon>
    </lineage>
</organism>
<evidence type="ECO:0000256" key="8">
    <source>
        <dbReference type="ARBA" id="ARBA00023134"/>
    </source>
</evidence>
<dbReference type="SUPFAM" id="SSF50447">
    <property type="entry name" value="Translation proteins"/>
    <property type="match status" value="1"/>
</dbReference>
<dbReference type="SUPFAM" id="SSF54980">
    <property type="entry name" value="EF-G C-terminal domain-like"/>
    <property type="match status" value="2"/>
</dbReference>
<dbReference type="Gene3D" id="3.40.50.300">
    <property type="entry name" value="P-loop containing nucleotide triphosphate hydrolases"/>
    <property type="match status" value="1"/>
</dbReference>
<dbReference type="AlphaFoldDB" id="A0A8T4L401"/>
<dbReference type="InterPro" id="IPR027417">
    <property type="entry name" value="P-loop_NTPase"/>
</dbReference>
<comment type="similarity">
    <text evidence="2">Belongs to the TRAFAC class translation factor GTPase superfamily. Classic translation factor GTPase family. EF-G/EF-2 subfamily.</text>
</comment>
<evidence type="ECO:0000256" key="2">
    <source>
        <dbReference type="ARBA" id="ARBA00005870"/>
    </source>
</evidence>
<dbReference type="PROSITE" id="PS00301">
    <property type="entry name" value="G_TR_1"/>
    <property type="match status" value="1"/>
</dbReference>